<feature type="domain" description="C2H2-type" evidence="8">
    <location>
        <begin position="86"/>
        <end position="115"/>
    </location>
</feature>
<reference evidence="9" key="2">
    <citation type="journal article" date="2023" name="IMA Fungus">
        <title>Comparative genomic study of the Penicillium genus elucidates a diverse pangenome and 15 lateral gene transfer events.</title>
        <authorList>
            <person name="Petersen C."/>
            <person name="Sorensen T."/>
            <person name="Nielsen M.R."/>
            <person name="Sondergaard T.E."/>
            <person name="Sorensen J.L."/>
            <person name="Fitzpatrick D.A."/>
            <person name="Frisvad J.C."/>
            <person name="Nielsen K.L."/>
        </authorList>
    </citation>
    <scope>NUCLEOTIDE SEQUENCE</scope>
    <source>
        <strain evidence="9">IBT 26290</strain>
    </source>
</reference>
<dbReference type="PROSITE" id="PS50157">
    <property type="entry name" value="ZINC_FINGER_C2H2_2"/>
    <property type="match status" value="2"/>
</dbReference>
<dbReference type="GO" id="GO:0000785">
    <property type="term" value="C:chromatin"/>
    <property type="evidence" value="ECO:0007669"/>
    <property type="project" value="TreeGrafter"/>
</dbReference>
<evidence type="ECO:0000313" key="10">
    <source>
        <dbReference type="Proteomes" id="UP001149163"/>
    </source>
</evidence>
<keyword evidence="10" id="KW-1185">Reference proteome</keyword>
<keyword evidence="4 7" id="KW-0863">Zinc-finger</keyword>
<evidence type="ECO:0000256" key="5">
    <source>
        <dbReference type="ARBA" id="ARBA00022833"/>
    </source>
</evidence>
<dbReference type="OrthoDB" id="6077919at2759"/>
<reference evidence="9" key="1">
    <citation type="submission" date="2022-11" db="EMBL/GenBank/DDBJ databases">
        <authorList>
            <person name="Petersen C."/>
        </authorList>
    </citation>
    <scope>NUCLEOTIDE SEQUENCE</scope>
    <source>
        <strain evidence="9">IBT 26290</strain>
    </source>
</reference>
<keyword evidence="6" id="KW-0539">Nucleus</keyword>
<accession>A0A9W9LNV2</accession>
<keyword evidence="2" id="KW-0479">Metal-binding</keyword>
<keyword evidence="5" id="KW-0862">Zinc</keyword>
<dbReference type="GO" id="GO:0005634">
    <property type="term" value="C:nucleus"/>
    <property type="evidence" value="ECO:0007669"/>
    <property type="project" value="UniProtKB-SubCell"/>
</dbReference>
<dbReference type="EMBL" id="JAPQKN010000002">
    <property type="protein sequence ID" value="KAJ5168072.1"/>
    <property type="molecule type" value="Genomic_DNA"/>
</dbReference>
<dbReference type="GO" id="GO:0008270">
    <property type="term" value="F:zinc ion binding"/>
    <property type="evidence" value="ECO:0007669"/>
    <property type="project" value="UniProtKB-KW"/>
</dbReference>
<keyword evidence="3" id="KW-0677">Repeat</keyword>
<dbReference type="Proteomes" id="UP001149163">
    <property type="component" value="Unassembled WGS sequence"/>
</dbReference>
<feature type="domain" description="C2H2-type" evidence="8">
    <location>
        <begin position="116"/>
        <end position="145"/>
    </location>
</feature>
<dbReference type="GO" id="GO:0000978">
    <property type="term" value="F:RNA polymerase II cis-regulatory region sequence-specific DNA binding"/>
    <property type="evidence" value="ECO:0007669"/>
    <property type="project" value="InterPro"/>
</dbReference>
<proteinExistence type="predicted"/>
<dbReference type="PANTHER" id="PTHR40626">
    <property type="entry name" value="MIP31509P"/>
    <property type="match status" value="1"/>
</dbReference>
<organism evidence="9 10">
    <name type="scientific">Penicillium canariense</name>
    <dbReference type="NCBI Taxonomy" id="189055"/>
    <lineage>
        <taxon>Eukaryota</taxon>
        <taxon>Fungi</taxon>
        <taxon>Dikarya</taxon>
        <taxon>Ascomycota</taxon>
        <taxon>Pezizomycotina</taxon>
        <taxon>Eurotiomycetes</taxon>
        <taxon>Eurotiomycetidae</taxon>
        <taxon>Eurotiales</taxon>
        <taxon>Aspergillaceae</taxon>
        <taxon>Penicillium</taxon>
    </lineage>
</organism>
<comment type="caution">
    <text evidence="9">The sequence shown here is derived from an EMBL/GenBank/DDBJ whole genome shotgun (WGS) entry which is preliminary data.</text>
</comment>
<dbReference type="RefSeq" id="XP_056544533.1">
    <property type="nucleotide sequence ID" value="XM_056685791.1"/>
</dbReference>
<evidence type="ECO:0000313" key="9">
    <source>
        <dbReference type="EMBL" id="KAJ5168072.1"/>
    </source>
</evidence>
<evidence type="ECO:0000256" key="3">
    <source>
        <dbReference type="ARBA" id="ARBA00022737"/>
    </source>
</evidence>
<gene>
    <name evidence="9" type="ORF">N7482_003666</name>
</gene>
<dbReference type="Pfam" id="PF00096">
    <property type="entry name" value="zf-C2H2"/>
    <property type="match status" value="1"/>
</dbReference>
<name>A0A9W9LNV2_9EURO</name>
<evidence type="ECO:0000256" key="4">
    <source>
        <dbReference type="ARBA" id="ARBA00022771"/>
    </source>
</evidence>
<dbReference type="SMART" id="SM00355">
    <property type="entry name" value="ZnF_C2H2"/>
    <property type="match status" value="2"/>
</dbReference>
<comment type="subcellular location">
    <subcellularLocation>
        <location evidence="1">Nucleus</location>
    </subcellularLocation>
</comment>
<evidence type="ECO:0000259" key="8">
    <source>
        <dbReference type="PROSITE" id="PS50157"/>
    </source>
</evidence>
<dbReference type="InterPro" id="IPR051059">
    <property type="entry name" value="VerF-like"/>
</dbReference>
<dbReference type="Gene3D" id="3.30.160.60">
    <property type="entry name" value="Classic Zinc Finger"/>
    <property type="match status" value="2"/>
</dbReference>
<dbReference type="GeneID" id="81424967"/>
<dbReference type="AlphaFoldDB" id="A0A9W9LNV2"/>
<dbReference type="SUPFAM" id="SSF57667">
    <property type="entry name" value="beta-beta-alpha zinc fingers"/>
    <property type="match status" value="1"/>
</dbReference>
<dbReference type="InterPro" id="IPR013087">
    <property type="entry name" value="Znf_C2H2_type"/>
</dbReference>
<evidence type="ECO:0000256" key="2">
    <source>
        <dbReference type="ARBA" id="ARBA00022723"/>
    </source>
</evidence>
<protein>
    <recommendedName>
        <fullName evidence="8">C2H2-type domain-containing protein</fullName>
    </recommendedName>
</protein>
<evidence type="ECO:0000256" key="7">
    <source>
        <dbReference type="PROSITE-ProRule" id="PRU00042"/>
    </source>
</evidence>
<dbReference type="PANTHER" id="PTHR40626:SF30">
    <property type="entry name" value="FINGER DOMAIN PROTEIN, PUTATIVE (AFU_ORTHOLOGUE AFUA_4G13600)-RELATED"/>
    <property type="match status" value="1"/>
</dbReference>
<dbReference type="InterPro" id="IPR036236">
    <property type="entry name" value="Znf_C2H2_sf"/>
</dbReference>
<evidence type="ECO:0000256" key="1">
    <source>
        <dbReference type="ARBA" id="ARBA00004123"/>
    </source>
</evidence>
<dbReference type="GO" id="GO:0000981">
    <property type="term" value="F:DNA-binding transcription factor activity, RNA polymerase II-specific"/>
    <property type="evidence" value="ECO:0007669"/>
    <property type="project" value="InterPro"/>
</dbReference>
<evidence type="ECO:0000256" key="6">
    <source>
        <dbReference type="ARBA" id="ARBA00023242"/>
    </source>
</evidence>
<sequence length="366" mass="40156">MARGSSQERNNISHSNSLSSNHIISVLNSPATSASESPEPHLAESSTMVARKNTMRHSPQADIALPVTYTPTTHRISKAKKGKRVHACEYPGCNKVFTRAEHRRRHELNHNPEASYRCTQPGCKKAFHRPDLLARHMERHELESQPEQSQWTPQTSTPLMNDSASVPRCMAMDGGSMLADASHQSHSMSIGSIVAPGIHPNLANDCSLMWNGMDLPLQPRAAPNMFQDQLPESADDSPFYSSPAETCPSPLSDVAFSLPPHSSSISSISSISSAGTVVDQYPKGILKTELIASPLQMASPLRWDGSDAGMPPSHLVPISLEESLIQPPVQCHYPSPSWSSADCLPYDEQVQSLTHFHSMNWKQWAM</sequence>
<dbReference type="PROSITE" id="PS00028">
    <property type="entry name" value="ZINC_FINGER_C2H2_1"/>
    <property type="match status" value="2"/>
</dbReference>